<accession>A0AAV9W0Y4</accession>
<feature type="region of interest" description="Disordered" evidence="1">
    <location>
        <begin position="221"/>
        <end position="244"/>
    </location>
</feature>
<proteinExistence type="predicted"/>
<protein>
    <submittedName>
        <fullName evidence="2">Uncharacterized protein</fullName>
    </submittedName>
</protein>
<evidence type="ECO:0000313" key="2">
    <source>
        <dbReference type="EMBL" id="KAK6499105.1"/>
    </source>
</evidence>
<name>A0AAV9W0Y4_9PEZI</name>
<dbReference type="Proteomes" id="UP001370758">
    <property type="component" value="Unassembled WGS sequence"/>
</dbReference>
<feature type="region of interest" description="Disordered" evidence="1">
    <location>
        <begin position="1"/>
        <end position="46"/>
    </location>
</feature>
<comment type="caution">
    <text evidence="2">The sequence shown here is derived from an EMBL/GenBank/DDBJ whole genome shotgun (WGS) entry which is preliminary data.</text>
</comment>
<evidence type="ECO:0000256" key="1">
    <source>
        <dbReference type="SAM" id="MobiDB-lite"/>
    </source>
</evidence>
<reference evidence="2 3" key="1">
    <citation type="submission" date="2023-08" db="EMBL/GenBank/DDBJ databases">
        <authorList>
            <person name="Palmer J.M."/>
        </authorList>
    </citation>
    <scope>NUCLEOTIDE SEQUENCE [LARGE SCALE GENOMIC DNA]</scope>
    <source>
        <strain evidence="2 3">TWF481</strain>
    </source>
</reference>
<keyword evidence="3" id="KW-1185">Reference proteome</keyword>
<feature type="compositionally biased region" description="Basic residues" evidence="1">
    <location>
        <begin position="10"/>
        <end position="26"/>
    </location>
</feature>
<evidence type="ECO:0000313" key="3">
    <source>
        <dbReference type="Proteomes" id="UP001370758"/>
    </source>
</evidence>
<sequence>MVPELEKGQRVQKRGGKKKGSRRHSVHAIEPHPLREGRNGEVVDNRPPILREAQRLTEDTERMLLPRFESFSNNVCMEENFFSGQSFTEAFSQMDDVIHPNTVPCKNSEVKDWINNPNAPYFYNPPHAYEASSSDAQMYSRDALGPRDYYESERRLRVSNDVTYQYGRDPVFDVNVINETIARAQSHRREVAERGFEEEHTDLVPGMEALTLNRPTLKTLRRHSASVGARDASEYKQPRGIRKR</sequence>
<dbReference type="AlphaFoldDB" id="A0AAV9W0Y4"/>
<gene>
    <name evidence="2" type="ORF">TWF481_011675</name>
</gene>
<organism evidence="2 3">
    <name type="scientific">Arthrobotrys musiformis</name>
    <dbReference type="NCBI Taxonomy" id="47236"/>
    <lineage>
        <taxon>Eukaryota</taxon>
        <taxon>Fungi</taxon>
        <taxon>Dikarya</taxon>
        <taxon>Ascomycota</taxon>
        <taxon>Pezizomycotina</taxon>
        <taxon>Orbiliomycetes</taxon>
        <taxon>Orbiliales</taxon>
        <taxon>Orbiliaceae</taxon>
        <taxon>Arthrobotrys</taxon>
    </lineage>
</organism>
<feature type="compositionally biased region" description="Basic and acidic residues" evidence="1">
    <location>
        <begin position="27"/>
        <end position="44"/>
    </location>
</feature>
<dbReference type="EMBL" id="JAVHJL010000008">
    <property type="protein sequence ID" value="KAK6499105.1"/>
    <property type="molecule type" value="Genomic_DNA"/>
</dbReference>